<dbReference type="EMBL" id="CH474060">
    <property type="protein sequence ID" value="EDL88597.1"/>
    <property type="molecule type" value="Genomic_DNA"/>
</dbReference>
<dbReference type="Proteomes" id="UP000234681">
    <property type="component" value="Chromosome 14"/>
</dbReference>
<gene>
    <name evidence="1" type="ORF">rCG_60474</name>
</gene>
<sequence>MPHRLLRTFFGNQGCFGVQRPVRFRN</sequence>
<organism evidence="1 2">
    <name type="scientific">Rattus norvegicus</name>
    <name type="common">Rat</name>
    <dbReference type="NCBI Taxonomy" id="10116"/>
    <lineage>
        <taxon>Eukaryota</taxon>
        <taxon>Metazoa</taxon>
        <taxon>Chordata</taxon>
        <taxon>Craniata</taxon>
        <taxon>Vertebrata</taxon>
        <taxon>Euteleostomi</taxon>
        <taxon>Mammalia</taxon>
        <taxon>Eutheria</taxon>
        <taxon>Euarchontoglires</taxon>
        <taxon>Glires</taxon>
        <taxon>Rodentia</taxon>
        <taxon>Myomorpha</taxon>
        <taxon>Muroidea</taxon>
        <taxon>Muridae</taxon>
        <taxon>Murinae</taxon>
        <taxon>Rattus</taxon>
    </lineage>
</organism>
<accession>A6KKB3</accession>
<dbReference type="AlphaFoldDB" id="A6KKB3"/>
<reference evidence="1 2" key="1">
    <citation type="submission" date="2005-09" db="EMBL/GenBank/DDBJ databases">
        <authorList>
            <person name="Mural R.J."/>
            <person name="Li P.W."/>
            <person name="Adams M.D."/>
            <person name="Amanatides P.G."/>
            <person name="Baden-Tillson H."/>
            <person name="Barnstead M."/>
            <person name="Chin S.H."/>
            <person name="Dew I."/>
            <person name="Evans C.A."/>
            <person name="Ferriera S."/>
            <person name="Flanigan M."/>
            <person name="Fosler C."/>
            <person name="Glodek A."/>
            <person name="Gu Z."/>
            <person name="Holt R.A."/>
            <person name="Jennings D."/>
            <person name="Kraft C.L."/>
            <person name="Lu F."/>
            <person name="Nguyen T."/>
            <person name="Nusskern D.R."/>
            <person name="Pfannkoch C.M."/>
            <person name="Sitter C."/>
            <person name="Sutton G.G."/>
            <person name="Venter J.C."/>
            <person name="Wang Z."/>
            <person name="Woodage T."/>
            <person name="Zheng X.H."/>
            <person name="Zhong F."/>
        </authorList>
    </citation>
    <scope>NUCLEOTIDE SEQUENCE [LARGE SCALE GENOMIC DNA]</scope>
    <source>
        <strain>BN</strain>
        <strain evidence="2">Sprague-Dawley</strain>
    </source>
</reference>
<protein>
    <submittedName>
        <fullName evidence="1">RCG60474</fullName>
    </submittedName>
</protein>
<evidence type="ECO:0000313" key="1">
    <source>
        <dbReference type="EMBL" id="EDL88597.1"/>
    </source>
</evidence>
<evidence type="ECO:0000313" key="2">
    <source>
        <dbReference type="Proteomes" id="UP000234681"/>
    </source>
</evidence>
<name>A6KKB3_RAT</name>
<proteinExistence type="predicted"/>